<gene>
    <name evidence="2" type="ORF">PMIN01_02803</name>
</gene>
<comment type="caution">
    <text evidence="2">The sequence shown here is derived from an EMBL/GenBank/DDBJ whole genome shotgun (WGS) entry which is preliminary data.</text>
</comment>
<evidence type="ECO:0000313" key="3">
    <source>
        <dbReference type="Proteomes" id="UP000756921"/>
    </source>
</evidence>
<dbReference type="SUPFAM" id="SSF63748">
    <property type="entry name" value="Tudor/PWWP/MBT"/>
    <property type="match status" value="1"/>
</dbReference>
<feature type="region of interest" description="Disordered" evidence="1">
    <location>
        <begin position="151"/>
        <end position="196"/>
    </location>
</feature>
<proteinExistence type="predicted"/>
<reference evidence="2" key="1">
    <citation type="journal article" date="2020" name="Mol. Plant Microbe Interact.">
        <title>Genome Sequence of the Biocontrol Agent Coniothyrium minitans strain Conio (IMI 134523).</title>
        <authorList>
            <person name="Patel D."/>
            <person name="Shittu T.A."/>
            <person name="Baroncelli R."/>
            <person name="Muthumeenakshi S."/>
            <person name="Osborne T.H."/>
            <person name="Janganan T.K."/>
            <person name="Sreenivasaprasad S."/>
        </authorList>
    </citation>
    <scope>NUCLEOTIDE SEQUENCE</scope>
    <source>
        <strain evidence="2">Conio</strain>
    </source>
</reference>
<evidence type="ECO:0000256" key="1">
    <source>
        <dbReference type="SAM" id="MobiDB-lite"/>
    </source>
</evidence>
<protein>
    <recommendedName>
        <fullName evidence="4">PWWP domain-containing protein</fullName>
    </recommendedName>
</protein>
<dbReference type="EMBL" id="WJXW01000002">
    <property type="protein sequence ID" value="KAF9740168.1"/>
    <property type="molecule type" value="Genomic_DNA"/>
</dbReference>
<dbReference type="Proteomes" id="UP000756921">
    <property type="component" value="Unassembled WGS sequence"/>
</dbReference>
<evidence type="ECO:0000313" key="2">
    <source>
        <dbReference type="EMBL" id="KAF9740168.1"/>
    </source>
</evidence>
<evidence type="ECO:0008006" key="4">
    <source>
        <dbReference type="Google" id="ProtNLM"/>
    </source>
</evidence>
<feature type="compositionally biased region" description="Low complexity" evidence="1">
    <location>
        <begin position="113"/>
        <end position="126"/>
    </location>
</feature>
<feature type="region of interest" description="Disordered" evidence="1">
    <location>
        <begin position="112"/>
        <end position="131"/>
    </location>
</feature>
<organism evidence="2 3">
    <name type="scientific">Paraphaeosphaeria minitans</name>
    <dbReference type="NCBI Taxonomy" id="565426"/>
    <lineage>
        <taxon>Eukaryota</taxon>
        <taxon>Fungi</taxon>
        <taxon>Dikarya</taxon>
        <taxon>Ascomycota</taxon>
        <taxon>Pezizomycotina</taxon>
        <taxon>Dothideomycetes</taxon>
        <taxon>Pleosporomycetidae</taxon>
        <taxon>Pleosporales</taxon>
        <taxon>Massarineae</taxon>
        <taxon>Didymosphaeriaceae</taxon>
        <taxon>Paraphaeosphaeria</taxon>
    </lineage>
</organism>
<sequence length="413" mass="47040">MVRIPSPGEYVLLQRPGRPDWPAMICTDDMAPSNLRRPNGYLTLVLLIEQSPTFYYAASRELQEFVPIGDDPNKELQAAHNRVLESMDSSWSSLDYWRLRIEHQRRPSSFTVPPLTMLTPTPSPSSDHIFDQESDSDEIDIAKSLSLRAWNESRNRTRSSPSRPRTFKQARGATDLREHFGPTESEDSTISTGPEAKRYKPVQKDYIDGELSASGELVKVHVGTRNDEFLIPKSEVEKLPFLSDPQIGCMSITEDGTLRLDLQCLHDFDPAHFRFVAEFLSTGQFGHSIVDEQTREAVLEECADAWPIADRIVLEDMLDYIVTKVQQAQVQEWELAWTLALMVYETSGTPLNAYKIMKELLVEVIADDFLAKVDAYATEHGNDIIDHLRDLPELERDIYRRLLEAAEQRVGES</sequence>
<dbReference type="OrthoDB" id="3767798at2759"/>
<keyword evidence="3" id="KW-1185">Reference proteome</keyword>
<accession>A0A9P6KUQ8</accession>
<dbReference type="AlphaFoldDB" id="A0A9P6KUQ8"/>
<name>A0A9P6KUQ8_9PLEO</name>